<sequence length="172" mass="17443">MKISKGSYLIAAACIVLAGCGSADTDVVSSGDTESMPSVAPKVVEYQAEVVGADSVTVEFATDSGSMSETLPPTSTGENRVRMTTKSGAAIDSQHGFIGWTSAQYTLDGGQSPAITITAKGRSAVATCRIRIDGESSGVVGNAAAYDAAQEPYKSTEAKRGVAVATCPVPAN</sequence>
<protein>
    <recommendedName>
        <fullName evidence="5">Lipoprotein</fullName>
    </recommendedName>
</protein>
<comment type="caution">
    <text evidence="3">The sequence shown here is derived from an EMBL/GenBank/DDBJ whole genome shotgun (WGS) entry which is preliminary data.</text>
</comment>
<reference evidence="3" key="2">
    <citation type="journal article" date="2020" name="Int. J. Syst. Evol. Microbiol.">
        <title>Gordonia crocea sp. nov. and Gordonia spumicola sp. nov. isolated from sludge of a wastewater treatment plant.</title>
        <authorList>
            <person name="Tamura T."/>
            <person name="Saito S."/>
            <person name="Hamada M."/>
            <person name="Kang Y."/>
            <person name="Hoshino Y."/>
            <person name="Gonoi T."/>
            <person name="Mikami Y."/>
            <person name="Yaguchi T."/>
        </authorList>
    </citation>
    <scope>NUCLEOTIDE SEQUENCE</scope>
    <source>
        <strain evidence="3">NBRC 107696</strain>
    </source>
</reference>
<dbReference type="Proteomes" id="UP000444960">
    <property type="component" value="Unassembled WGS sequence"/>
</dbReference>
<dbReference type="EMBL" id="BJOV01000002">
    <property type="protein sequence ID" value="GEE00778.1"/>
    <property type="molecule type" value="Genomic_DNA"/>
</dbReference>
<evidence type="ECO:0000313" key="3">
    <source>
        <dbReference type="EMBL" id="GEE00778.1"/>
    </source>
</evidence>
<name>A0A7I9V5T1_9ACTN</name>
<dbReference type="AlphaFoldDB" id="A0A7I9V5T1"/>
<gene>
    <name evidence="2" type="ORF">nbrc107696_11920</name>
    <name evidence="3" type="ORF">nbrc107696_12240</name>
</gene>
<feature type="chain" id="PRO_5044658222" description="Lipoprotein" evidence="1">
    <location>
        <begin position="24"/>
        <end position="172"/>
    </location>
</feature>
<keyword evidence="1" id="KW-0732">Signal</keyword>
<keyword evidence="4" id="KW-1185">Reference proteome</keyword>
<organism evidence="3 4">
    <name type="scientific">Gordonia spumicola</name>
    <dbReference type="NCBI Taxonomy" id="589161"/>
    <lineage>
        <taxon>Bacteria</taxon>
        <taxon>Bacillati</taxon>
        <taxon>Actinomycetota</taxon>
        <taxon>Actinomycetes</taxon>
        <taxon>Mycobacteriales</taxon>
        <taxon>Gordoniaceae</taxon>
        <taxon>Gordonia</taxon>
    </lineage>
</organism>
<dbReference type="EMBL" id="BJOV01000002">
    <property type="protein sequence ID" value="GEE00746.1"/>
    <property type="molecule type" value="Genomic_DNA"/>
</dbReference>
<evidence type="ECO:0000256" key="1">
    <source>
        <dbReference type="SAM" id="SignalP"/>
    </source>
</evidence>
<evidence type="ECO:0008006" key="5">
    <source>
        <dbReference type="Google" id="ProtNLM"/>
    </source>
</evidence>
<evidence type="ECO:0000313" key="4">
    <source>
        <dbReference type="Proteomes" id="UP000444960"/>
    </source>
</evidence>
<feature type="signal peptide" evidence="1">
    <location>
        <begin position="1"/>
        <end position="23"/>
    </location>
</feature>
<reference evidence="4" key="1">
    <citation type="submission" date="2019-06" db="EMBL/GenBank/DDBJ databases">
        <title>Gordonia isolated from sludge of a wastewater treatment plant.</title>
        <authorList>
            <person name="Tamura T."/>
            <person name="Aoyama K."/>
            <person name="Kang Y."/>
            <person name="Saito S."/>
            <person name="Akiyama N."/>
            <person name="Yazawa K."/>
            <person name="Gonoi T."/>
            <person name="Mikami Y."/>
        </authorList>
    </citation>
    <scope>NUCLEOTIDE SEQUENCE [LARGE SCALE GENOMIC DNA]</scope>
    <source>
        <strain evidence="4">NBRC 107696</strain>
    </source>
</reference>
<proteinExistence type="predicted"/>
<evidence type="ECO:0000313" key="2">
    <source>
        <dbReference type="EMBL" id="GEE00746.1"/>
    </source>
</evidence>
<accession>A0A7I9V5T1</accession>
<dbReference type="PROSITE" id="PS51257">
    <property type="entry name" value="PROKAR_LIPOPROTEIN"/>
    <property type="match status" value="1"/>
</dbReference>